<dbReference type="PANTHER" id="PTHR36223:SF1">
    <property type="entry name" value="TRANSCRIPTION ELONGATION FACTOR EAF N-TERMINAL DOMAIN-CONTAINING PROTEIN"/>
    <property type="match status" value="1"/>
</dbReference>
<gene>
    <name evidence="3" type="ORF">PV11_07052</name>
</gene>
<dbReference type="HOGENOM" id="CLU_070614_1_0_1"/>
<dbReference type="PANTHER" id="PTHR36223">
    <property type="entry name" value="BETA-LACTAMASE-TYPE TRANSPEPTIDASE FOLD DOMAIN CONTAINING PROTEIN"/>
    <property type="match status" value="1"/>
</dbReference>
<evidence type="ECO:0000313" key="3">
    <source>
        <dbReference type="EMBL" id="KIV79492.1"/>
    </source>
</evidence>
<name>A0A0D1Y9C1_9EURO</name>
<sequence length="323" mass="35820">MAILGKHEVTITSGGTVLQEHDPDADAVAAVQNDSSYKDTPIVLKYIEAMPGANFELNYALKEEFSFGKADYVVFRTSIDGKKVESPVVTIQRYCQTGAYSSSRGGVRGREGSQSQERPYYWKELLTTDEKPNAIPAEVKKKYAQLGRIEVSVLRKKGAKSLSHKAKKDVLPSDEPIPEEALKGRAIDSTMGLQDPRPVGGSTDWIGVKVDACPLAVFIFQYRSRKALQILGILPRTPEPVPLEARDPDSLTLDEARELLRRQMAEREAARVKIKKENAEENLRQLSAIQVKREHVDEDEGVSIVAPPAKKPRAEPEVIELSD</sequence>
<keyword evidence="1" id="KW-0175">Coiled coil</keyword>
<feature type="coiled-coil region" evidence="1">
    <location>
        <begin position="253"/>
        <end position="289"/>
    </location>
</feature>
<evidence type="ECO:0000256" key="1">
    <source>
        <dbReference type="SAM" id="Coils"/>
    </source>
</evidence>
<dbReference type="Proteomes" id="UP000053599">
    <property type="component" value="Unassembled WGS sequence"/>
</dbReference>
<proteinExistence type="predicted"/>
<dbReference type="Pfam" id="PF25534">
    <property type="entry name" value="DUF7918"/>
    <property type="match status" value="1"/>
</dbReference>
<protein>
    <recommendedName>
        <fullName evidence="2">DUF7918 domain-containing protein</fullName>
    </recommendedName>
</protein>
<dbReference type="OrthoDB" id="3364132at2759"/>
<dbReference type="EMBL" id="KN846953">
    <property type="protein sequence ID" value="KIV79492.1"/>
    <property type="molecule type" value="Genomic_DNA"/>
</dbReference>
<dbReference type="AlphaFoldDB" id="A0A0D1Y9C1"/>
<evidence type="ECO:0000313" key="4">
    <source>
        <dbReference type="Proteomes" id="UP000053599"/>
    </source>
</evidence>
<organism evidence="3 4">
    <name type="scientific">Exophiala sideris</name>
    <dbReference type="NCBI Taxonomy" id="1016849"/>
    <lineage>
        <taxon>Eukaryota</taxon>
        <taxon>Fungi</taxon>
        <taxon>Dikarya</taxon>
        <taxon>Ascomycota</taxon>
        <taxon>Pezizomycotina</taxon>
        <taxon>Eurotiomycetes</taxon>
        <taxon>Chaetothyriomycetidae</taxon>
        <taxon>Chaetothyriales</taxon>
        <taxon>Herpotrichiellaceae</taxon>
        <taxon>Exophiala</taxon>
    </lineage>
</organism>
<reference evidence="3 4" key="1">
    <citation type="submission" date="2015-01" db="EMBL/GenBank/DDBJ databases">
        <title>The Genome Sequence of Exophiala sideris CBS121828.</title>
        <authorList>
            <consortium name="The Broad Institute Genomics Platform"/>
            <person name="Cuomo C."/>
            <person name="de Hoog S."/>
            <person name="Gorbushina A."/>
            <person name="Stielow B."/>
            <person name="Teixiera M."/>
            <person name="Abouelleil A."/>
            <person name="Chapman S.B."/>
            <person name="Priest M."/>
            <person name="Young S.K."/>
            <person name="Wortman J."/>
            <person name="Nusbaum C."/>
            <person name="Birren B."/>
        </authorList>
    </citation>
    <scope>NUCLEOTIDE SEQUENCE [LARGE SCALE GENOMIC DNA]</scope>
    <source>
        <strain evidence="3 4">CBS 121828</strain>
    </source>
</reference>
<evidence type="ECO:0000259" key="2">
    <source>
        <dbReference type="Pfam" id="PF25534"/>
    </source>
</evidence>
<dbReference type="STRING" id="1016849.A0A0D1Y9C1"/>
<feature type="domain" description="DUF7918" evidence="2">
    <location>
        <begin position="8"/>
        <end position="237"/>
    </location>
</feature>
<dbReference type="InterPro" id="IPR057678">
    <property type="entry name" value="DUF7918"/>
</dbReference>
<accession>A0A0D1Y9C1</accession>